<dbReference type="RefSeq" id="XP_018019727.1">
    <property type="nucleotide sequence ID" value="XM_018164238.2"/>
</dbReference>
<proteinExistence type="predicted"/>
<organism evidence="1 2">
    <name type="scientific">Hyalella azteca</name>
    <name type="common">Amphipod</name>
    <dbReference type="NCBI Taxonomy" id="294128"/>
    <lineage>
        <taxon>Eukaryota</taxon>
        <taxon>Metazoa</taxon>
        <taxon>Ecdysozoa</taxon>
        <taxon>Arthropoda</taxon>
        <taxon>Crustacea</taxon>
        <taxon>Multicrustacea</taxon>
        <taxon>Malacostraca</taxon>
        <taxon>Eumalacostraca</taxon>
        <taxon>Peracarida</taxon>
        <taxon>Amphipoda</taxon>
        <taxon>Senticaudata</taxon>
        <taxon>Talitrida</taxon>
        <taxon>Talitroidea</taxon>
        <taxon>Hyalellidae</taxon>
        <taxon>Hyalella</taxon>
    </lineage>
</organism>
<dbReference type="GeneID" id="108676186"/>
<dbReference type="AlphaFoldDB" id="A0A8B7P140"/>
<dbReference type="InterPro" id="IPR016187">
    <property type="entry name" value="CTDL_fold"/>
</dbReference>
<sequence>MLPGRVSMPISFLRVPGVWMPNLRYQQPGKFHDSASHLYSPETVAEAVAMSNYLFYTRYVKPLGNLCGAAAPLPDGQPRPCNPYTYGLYCCNATGMCGNSTADCACPTCVNYNKIARRFSVGFEMTDNVWKFDNGVTVSKAMASVPWSPTDPKNITTTCAVMLHAPLYNCKFHYTDIACSTIAAYICEWD</sequence>
<evidence type="ECO:0000313" key="1">
    <source>
        <dbReference type="Proteomes" id="UP000694843"/>
    </source>
</evidence>
<gene>
    <name evidence="2" type="primary">LOC108676186</name>
</gene>
<dbReference type="Proteomes" id="UP000694843">
    <property type="component" value="Unplaced"/>
</dbReference>
<accession>A0A8B7P140</accession>
<reference evidence="2" key="1">
    <citation type="submission" date="2025-08" db="UniProtKB">
        <authorList>
            <consortium name="RefSeq"/>
        </authorList>
    </citation>
    <scope>IDENTIFICATION</scope>
    <source>
        <tissue evidence="2">Whole organism</tissue>
    </source>
</reference>
<keyword evidence="1" id="KW-1185">Reference proteome</keyword>
<evidence type="ECO:0000313" key="2">
    <source>
        <dbReference type="RefSeq" id="XP_018019727.1"/>
    </source>
</evidence>
<name>A0A8B7P140_HYAAZ</name>
<dbReference type="KEGG" id="hazt:108676186"/>
<protein>
    <submittedName>
        <fullName evidence="2">Uncharacterized protein LOC108676186</fullName>
    </submittedName>
</protein>
<dbReference type="SUPFAM" id="SSF56436">
    <property type="entry name" value="C-type lectin-like"/>
    <property type="match status" value="1"/>
</dbReference>